<evidence type="ECO:0000256" key="1">
    <source>
        <dbReference type="SAM" id="MobiDB-lite"/>
    </source>
</evidence>
<dbReference type="InterPro" id="IPR000182">
    <property type="entry name" value="GNAT_dom"/>
</dbReference>
<accession>A0A843TEQ0</accession>
<dbReference type="EMBL" id="NMUH01000080">
    <property type="protein sequence ID" value="MQL70852.1"/>
    <property type="molecule type" value="Genomic_DNA"/>
</dbReference>
<sequence>MGEVDKIRVREFKAEIDTAAVEEMERQCDVGPATTGGKDDIAGKKKKKKDKRKEQASMFCDNMGDPLCRVRHSPDYVMLVAEHGKEMVGVIRASIKTVTRGRKDAEGCPVYAKVAYILGLRVSPNHRRMGIASRLVEAVEECCRKEGAEYAYMATERSNTASLNLFTAKFSYTPFRFPSVLVQPVHAHPLTLMTRGLPATTILRLSPALAEPLYRRLFSTSSEFFPKDIGAVLANPLTLGTFMAVPSSCATTSHWDPRRSDTGGLPPSFAVMSVWNNKDVYKMQVKGASAAAKALVRWARAADERMPWMGIPSMPDVFRPFGVYLMYGLHAEGGAGPALVRCLCRLAHNMAREDPGCAAVVAEVGRSDPVRAGVPHWRRLSWDEDFWCMKRLSQPTNRDGGPDDYADWVRSQPSTDVVFVDPRDF</sequence>
<keyword evidence="4" id="KW-1185">Reference proteome</keyword>
<dbReference type="PANTHER" id="PTHR47370:SF6">
    <property type="entry name" value="N-ACETYLTRANSFERASE HLS1-RELATED"/>
    <property type="match status" value="1"/>
</dbReference>
<evidence type="ECO:0000313" key="4">
    <source>
        <dbReference type="Proteomes" id="UP000652761"/>
    </source>
</evidence>
<dbReference type="PANTHER" id="PTHR47370">
    <property type="entry name" value="ACYL-COA N-ACYLTRANSFERASES (NAT) SUPERFAMILY PROTEIN"/>
    <property type="match status" value="1"/>
</dbReference>
<proteinExistence type="predicted"/>
<gene>
    <name evidence="3" type="ORF">Taro_003150</name>
</gene>
<dbReference type="SUPFAM" id="SSF55729">
    <property type="entry name" value="Acyl-CoA N-acyltransferases (Nat)"/>
    <property type="match status" value="1"/>
</dbReference>
<evidence type="ECO:0000259" key="2">
    <source>
        <dbReference type="PROSITE" id="PS51186"/>
    </source>
</evidence>
<organism evidence="3 4">
    <name type="scientific">Colocasia esculenta</name>
    <name type="common">Wild taro</name>
    <name type="synonym">Arum esculentum</name>
    <dbReference type="NCBI Taxonomy" id="4460"/>
    <lineage>
        <taxon>Eukaryota</taxon>
        <taxon>Viridiplantae</taxon>
        <taxon>Streptophyta</taxon>
        <taxon>Embryophyta</taxon>
        <taxon>Tracheophyta</taxon>
        <taxon>Spermatophyta</taxon>
        <taxon>Magnoliopsida</taxon>
        <taxon>Liliopsida</taxon>
        <taxon>Araceae</taxon>
        <taxon>Aroideae</taxon>
        <taxon>Colocasieae</taxon>
        <taxon>Colocasia</taxon>
    </lineage>
</organism>
<dbReference type="AlphaFoldDB" id="A0A843TEQ0"/>
<dbReference type="Proteomes" id="UP000652761">
    <property type="component" value="Unassembled WGS sequence"/>
</dbReference>
<evidence type="ECO:0000313" key="3">
    <source>
        <dbReference type="EMBL" id="MQL70852.1"/>
    </source>
</evidence>
<feature type="region of interest" description="Disordered" evidence="1">
    <location>
        <begin position="25"/>
        <end position="50"/>
    </location>
</feature>
<protein>
    <recommendedName>
        <fullName evidence="2">N-acetyltransferase domain-containing protein</fullName>
    </recommendedName>
</protein>
<dbReference type="OrthoDB" id="41532at2759"/>
<reference evidence="3" key="1">
    <citation type="submission" date="2017-07" db="EMBL/GenBank/DDBJ databases">
        <title>Taro Niue Genome Assembly and Annotation.</title>
        <authorList>
            <person name="Atibalentja N."/>
            <person name="Keating K."/>
            <person name="Fields C.J."/>
        </authorList>
    </citation>
    <scope>NUCLEOTIDE SEQUENCE</scope>
    <source>
        <strain evidence="3">Niue_2</strain>
        <tissue evidence="3">Leaf</tissue>
    </source>
</reference>
<name>A0A843TEQ0_COLES</name>
<dbReference type="PROSITE" id="PS51186">
    <property type="entry name" value="GNAT"/>
    <property type="match status" value="1"/>
</dbReference>
<dbReference type="Gene3D" id="3.40.630.30">
    <property type="match status" value="1"/>
</dbReference>
<feature type="domain" description="N-acetyltransferase" evidence="2">
    <location>
        <begin position="7"/>
        <end position="198"/>
    </location>
</feature>
<comment type="caution">
    <text evidence="3">The sequence shown here is derived from an EMBL/GenBank/DDBJ whole genome shotgun (WGS) entry which is preliminary data.</text>
</comment>
<dbReference type="GO" id="GO:0016747">
    <property type="term" value="F:acyltransferase activity, transferring groups other than amino-acyl groups"/>
    <property type="evidence" value="ECO:0007669"/>
    <property type="project" value="InterPro"/>
</dbReference>
<dbReference type="InterPro" id="IPR016181">
    <property type="entry name" value="Acyl_CoA_acyltransferase"/>
</dbReference>
<dbReference type="CDD" id="cd04301">
    <property type="entry name" value="NAT_SF"/>
    <property type="match status" value="1"/>
</dbReference>
<dbReference type="Pfam" id="PF00583">
    <property type="entry name" value="Acetyltransf_1"/>
    <property type="match status" value="1"/>
</dbReference>
<dbReference type="InterPro" id="IPR052810">
    <property type="entry name" value="Plant_NAT"/>
</dbReference>